<evidence type="ECO:0000313" key="24">
    <source>
        <dbReference type="EMBL" id="KAL1798075.1"/>
    </source>
</evidence>
<dbReference type="EMBL" id="JBHGVX010000004">
    <property type="protein sequence ID" value="KAL1796156.1"/>
    <property type="molecule type" value="Genomic_DNA"/>
</dbReference>
<dbReference type="Proteomes" id="UP001578633">
    <property type="component" value="Chromosome 5"/>
</dbReference>
<evidence type="ECO:0000313" key="34">
    <source>
        <dbReference type="Proteomes" id="UP001578633"/>
    </source>
</evidence>
<feature type="compositionally biased region" description="Polar residues" evidence="1">
    <location>
        <begin position="41"/>
        <end position="56"/>
    </location>
</feature>
<dbReference type="EMBL" id="JBHGVX010000003">
    <property type="protein sequence ID" value="KAL1798075.1"/>
    <property type="molecule type" value="Genomic_DNA"/>
</dbReference>
<evidence type="ECO:0000313" key="29">
    <source>
        <dbReference type="EMBL" id="KAL1799658.1"/>
    </source>
</evidence>
<evidence type="ECO:0000313" key="13">
    <source>
        <dbReference type="EMBL" id="KAL1796142.1"/>
    </source>
</evidence>
<feature type="compositionally biased region" description="Acidic residues" evidence="1">
    <location>
        <begin position="450"/>
        <end position="462"/>
    </location>
</feature>
<dbReference type="RefSeq" id="XP_069312352.1">
    <property type="nucleotide sequence ID" value="XM_069447477.1"/>
</dbReference>
<evidence type="ECO:0000313" key="8">
    <source>
        <dbReference type="EMBL" id="KAL1793800.1"/>
    </source>
</evidence>
<dbReference type="EMBL" id="JBHGVX010000004">
    <property type="protein sequence ID" value="KAL1796146.1"/>
    <property type="molecule type" value="Genomic_DNA"/>
</dbReference>
<evidence type="ECO:0000313" key="26">
    <source>
        <dbReference type="EMBL" id="KAL1798079.1"/>
    </source>
</evidence>
<evidence type="ECO:0000313" key="5">
    <source>
        <dbReference type="EMBL" id="KAL1792992.1"/>
    </source>
</evidence>
<gene>
    <name evidence="30" type="ORF">ACET3X_002110</name>
    <name evidence="31" type="ORF">ACET3X_002112</name>
    <name evidence="32" type="ORF">ACET3X_002114</name>
    <name evidence="33" type="ORF">ACET3X_002116</name>
    <name evidence="27" type="ORF">ACET3X_002117</name>
    <name evidence="28" type="ORF">ACET3X_003693</name>
    <name evidence="29" type="ORF">ACET3X_003695</name>
    <name evidence="22" type="ORF">ACET3X_003696</name>
    <name evidence="23" type="ORF">ACET3X_004679</name>
    <name evidence="24" type="ORF">ACET3X_004681</name>
    <name evidence="25" type="ORF">ACET3X_004683</name>
    <name evidence="26" type="ORF">ACET3X_004685</name>
    <name evidence="15" type="ORF">ACET3X_004686</name>
    <name evidence="16" type="ORF">ACET3X_004688</name>
    <name evidence="17" type="ORF">ACET3X_004690</name>
    <name evidence="18" type="ORF">ACET3X_004692</name>
    <name evidence="19" type="ORF">ACET3X_004694</name>
    <name evidence="20" type="ORF">ACET3X_004696</name>
    <name evidence="21" type="ORF">ACET3X_005623</name>
    <name evidence="12" type="ORF">ACET3X_005630</name>
    <name evidence="13" type="ORF">ACET3X_006366</name>
    <name evidence="14" type="ORF">ACET3X_006368</name>
    <name evidence="10" type="ORF">ACET3X_006370</name>
    <name evidence="11" type="ORF">ACET3X_007220</name>
    <name evidence="9" type="ORF">ACET3X_007222</name>
    <name evidence="6" type="ORF">ACET3X_007975</name>
    <name evidence="7" type="ORF">ACET3X_008780</name>
    <name evidence="8" type="ORF">ACET3X_008782</name>
    <name evidence="4" type="ORF">ACET3X_008783</name>
    <name evidence="5" type="ORF">ACET3X_009499</name>
    <name evidence="2" type="ORF">ACET3X_009500</name>
    <name evidence="3" type="ORF">ACET3X_010026</name>
</gene>
<evidence type="ECO:0000313" key="14">
    <source>
        <dbReference type="EMBL" id="KAL1796144.1"/>
    </source>
</evidence>
<reference evidence="22 34" key="1">
    <citation type="submission" date="2024-09" db="EMBL/GenBank/DDBJ databases">
        <title>T2T genomes of carrot and Alternaria dauci and their utility for understanding host-pathogen interaction during carrot leaf blight disease.</title>
        <authorList>
            <person name="Liu W."/>
            <person name="Xu S."/>
            <person name="Ou C."/>
            <person name="Liu X."/>
            <person name="Zhuang F."/>
            <person name="Deng X.W."/>
        </authorList>
    </citation>
    <scope>NUCLEOTIDE SEQUENCE [LARGE SCALE GENOMIC DNA]</scope>
    <source>
        <strain evidence="22 34">A2016</strain>
    </source>
</reference>
<dbReference type="Proteomes" id="UP001578633">
    <property type="component" value="Chromosome 6"/>
</dbReference>
<evidence type="ECO:0000313" key="16">
    <source>
        <dbReference type="EMBL" id="KAL1796148.1"/>
    </source>
</evidence>
<dbReference type="EMBL" id="JBHGVX010000005">
    <property type="protein sequence ID" value="KAL1795406.1"/>
    <property type="molecule type" value="Genomic_DNA"/>
</dbReference>
<dbReference type="EMBL" id="JBHGVX010000009">
    <property type="protein sequence ID" value="KAL1792992.1"/>
    <property type="molecule type" value="Genomic_DNA"/>
</dbReference>
<evidence type="ECO:0000313" key="31">
    <source>
        <dbReference type="EMBL" id="KAL1801770.1"/>
    </source>
</evidence>
<dbReference type="EMBL" id="JBHGVX010000010">
    <property type="protein sequence ID" value="KAL1791749.1"/>
    <property type="molecule type" value="Genomic_DNA"/>
</dbReference>
<evidence type="ECO:0000313" key="2">
    <source>
        <dbReference type="EMBL" id="KAL1791749.1"/>
    </source>
</evidence>
<evidence type="ECO:0000313" key="17">
    <source>
        <dbReference type="EMBL" id="KAL1796150.1"/>
    </source>
</evidence>
<evidence type="ECO:0000313" key="11">
    <source>
        <dbReference type="EMBL" id="KAL1795404.1"/>
    </source>
</evidence>
<evidence type="ECO:0000313" key="23">
    <source>
        <dbReference type="EMBL" id="KAL1798073.1"/>
    </source>
</evidence>
<dbReference type="EMBL" id="JBHGVX010000008">
    <property type="protein sequence ID" value="KAL1793798.1"/>
    <property type="molecule type" value="Genomic_DNA"/>
</dbReference>
<dbReference type="EMBL" id="JBHGVX010000004">
    <property type="protein sequence ID" value="KAL1796150.1"/>
    <property type="molecule type" value="Genomic_DNA"/>
</dbReference>
<organism evidence="22 34">
    <name type="scientific">Alternaria dauci</name>
    <dbReference type="NCBI Taxonomy" id="48095"/>
    <lineage>
        <taxon>Eukaryota</taxon>
        <taxon>Fungi</taxon>
        <taxon>Dikarya</taxon>
        <taxon>Ascomycota</taxon>
        <taxon>Pezizomycotina</taxon>
        <taxon>Dothideomycetes</taxon>
        <taxon>Pleosporomycetidae</taxon>
        <taxon>Pleosporales</taxon>
        <taxon>Pleosporineae</taxon>
        <taxon>Pleosporaceae</taxon>
        <taxon>Alternaria</taxon>
        <taxon>Alternaria sect. Porri</taxon>
    </lineage>
</organism>
<dbReference type="EMBL" id="JBHGVX010000004">
    <property type="protein sequence ID" value="KAL1796148.1"/>
    <property type="molecule type" value="Genomic_DNA"/>
</dbReference>
<evidence type="ECO:0000313" key="3">
    <source>
        <dbReference type="EMBL" id="KAL1792275.1"/>
    </source>
</evidence>
<feature type="compositionally biased region" description="Basic and acidic residues" evidence="1">
    <location>
        <begin position="8"/>
        <end position="21"/>
    </location>
</feature>
<evidence type="ECO:0000313" key="22">
    <source>
        <dbReference type="EMBL" id="KAL1797090.1"/>
    </source>
</evidence>
<dbReference type="EMBL" id="JBHGVX010000010">
    <property type="protein sequence ID" value="KAL1792275.1"/>
    <property type="molecule type" value="Genomic_DNA"/>
</dbReference>
<evidence type="ECO:0000313" key="30">
    <source>
        <dbReference type="EMBL" id="KAL1801768.1"/>
    </source>
</evidence>
<evidence type="ECO:0000313" key="28">
    <source>
        <dbReference type="EMBL" id="KAL1799656.1"/>
    </source>
</evidence>
<dbReference type="EMBL" id="JBHGVX010000003">
    <property type="protein sequence ID" value="KAL1798077.1"/>
    <property type="molecule type" value="Genomic_DNA"/>
</dbReference>
<dbReference type="Proteomes" id="UP001578633">
    <property type="component" value="Chromosome 8"/>
</dbReference>
<dbReference type="EMBL" id="JBHGVX010000006">
    <property type="protein sequence ID" value="KAL1795404.1"/>
    <property type="molecule type" value="Genomic_DNA"/>
</dbReference>
<feature type="compositionally biased region" description="Basic and acidic residues" evidence="1">
    <location>
        <begin position="82"/>
        <end position="98"/>
    </location>
</feature>
<dbReference type="EMBL" id="JBHGVX010000003">
    <property type="protein sequence ID" value="KAL1798079.1"/>
    <property type="molecule type" value="Genomic_DNA"/>
</dbReference>
<dbReference type="Proteomes" id="UP001578633">
    <property type="component" value="Chromosome 3"/>
</dbReference>
<feature type="compositionally biased region" description="Polar residues" evidence="1">
    <location>
        <begin position="70"/>
        <end position="79"/>
    </location>
</feature>
<evidence type="ECO:0000313" key="10">
    <source>
        <dbReference type="EMBL" id="KAL1794554.1"/>
    </source>
</evidence>
<dbReference type="EMBL" id="JBHGVX010000007">
    <property type="protein sequence ID" value="KAL1793801.1"/>
    <property type="molecule type" value="Genomic_DNA"/>
</dbReference>
<evidence type="ECO:0000313" key="6">
    <source>
        <dbReference type="EMBL" id="KAL1792993.1"/>
    </source>
</evidence>
<dbReference type="Proteomes" id="UP001578633">
    <property type="component" value="Chromosome 1"/>
</dbReference>
<dbReference type="EMBL" id="JBHGVX010000003">
    <property type="protein sequence ID" value="KAL1798073.1"/>
    <property type="molecule type" value="Genomic_DNA"/>
</dbReference>
<dbReference type="EMBL" id="JBHGVX010000004">
    <property type="protein sequence ID" value="KAL1796152.1"/>
    <property type="molecule type" value="Genomic_DNA"/>
</dbReference>
<dbReference type="EMBL" id="JBHGVX010000002">
    <property type="protein sequence ID" value="KAL1799658.1"/>
    <property type="molecule type" value="Genomic_DNA"/>
</dbReference>
<comment type="caution">
    <text evidence="22">The sequence shown here is derived from an EMBL/GenBank/DDBJ whole genome shotgun (WGS) entry which is preliminary data.</text>
</comment>
<evidence type="ECO:0000313" key="9">
    <source>
        <dbReference type="EMBL" id="KAL1793801.1"/>
    </source>
</evidence>
<feature type="region of interest" description="Disordered" evidence="1">
    <location>
        <begin position="447"/>
        <end position="471"/>
    </location>
</feature>
<protein>
    <submittedName>
        <fullName evidence="22">Uncharacterized protein</fullName>
    </submittedName>
</protein>
<evidence type="ECO:0000313" key="4">
    <source>
        <dbReference type="EMBL" id="KAL1792276.1"/>
    </source>
</evidence>
<dbReference type="EMBL" id="JBHGVX010000009">
    <property type="protein sequence ID" value="KAL1792276.1"/>
    <property type="molecule type" value="Genomic_DNA"/>
</dbReference>
<evidence type="ECO:0000256" key="1">
    <source>
        <dbReference type="SAM" id="MobiDB-lite"/>
    </source>
</evidence>
<dbReference type="GeneID" id="96082432"/>
<dbReference type="Proteomes" id="UP001578633">
    <property type="component" value="Chromosome 4"/>
</dbReference>
<evidence type="ECO:0000313" key="18">
    <source>
        <dbReference type="EMBL" id="KAL1796152.1"/>
    </source>
</evidence>
<dbReference type="Proteomes" id="UP001578633">
    <property type="component" value="Chromosome 7"/>
</dbReference>
<dbReference type="Proteomes" id="UP001578633">
    <property type="component" value="Chromosome 9"/>
</dbReference>
<evidence type="ECO:0000313" key="27">
    <source>
        <dbReference type="EMBL" id="KAL1798080.1"/>
    </source>
</evidence>
<dbReference type="EMBL" id="JBHGVX010000001">
    <property type="protein sequence ID" value="KAL1801774.1"/>
    <property type="molecule type" value="Genomic_DNA"/>
</dbReference>
<dbReference type="EMBL" id="JBHGVX010000003">
    <property type="protein sequence ID" value="KAL1797090.1"/>
    <property type="molecule type" value="Genomic_DNA"/>
</dbReference>
<keyword evidence="34" id="KW-1185">Reference proteome</keyword>
<dbReference type="EMBL" id="JBHGVX010000004">
    <property type="protein sequence ID" value="KAL1797083.1"/>
    <property type="molecule type" value="Genomic_DNA"/>
</dbReference>
<dbReference type="EMBL" id="JBHGVX010000001">
    <property type="protein sequence ID" value="KAL1801768.1"/>
    <property type="molecule type" value="Genomic_DNA"/>
</dbReference>
<dbReference type="EMBL" id="JBHGVX010000002">
    <property type="protein sequence ID" value="KAL1798080.1"/>
    <property type="molecule type" value="Genomic_DNA"/>
</dbReference>
<proteinExistence type="predicted"/>
<dbReference type="EMBL" id="JBHGVX010000008">
    <property type="protein sequence ID" value="KAL1793800.1"/>
    <property type="molecule type" value="Genomic_DNA"/>
</dbReference>
<dbReference type="Proteomes" id="UP001578633">
    <property type="component" value="Chromosome 10"/>
</dbReference>
<evidence type="ECO:0000313" key="19">
    <source>
        <dbReference type="EMBL" id="KAL1796154.1"/>
    </source>
</evidence>
<feature type="compositionally biased region" description="Polar residues" evidence="1">
    <location>
        <begin position="104"/>
        <end position="117"/>
    </location>
</feature>
<dbReference type="EMBL" id="JBHGVX010000001">
    <property type="protein sequence ID" value="KAL1801770.1"/>
    <property type="molecule type" value="Genomic_DNA"/>
</dbReference>
<dbReference type="EMBL" id="JBHGVX010000002">
    <property type="protein sequence ID" value="KAL1799656.1"/>
    <property type="molecule type" value="Genomic_DNA"/>
</dbReference>
<evidence type="ECO:0000313" key="20">
    <source>
        <dbReference type="EMBL" id="KAL1796156.1"/>
    </source>
</evidence>
<evidence type="ECO:0000313" key="12">
    <source>
        <dbReference type="EMBL" id="KAL1795406.1"/>
    </source>
</evidence>
<name>A0ABR3UM41_9PLEO</name>
<evidence type="ECO:0000313" key="25">
    <source>
        <dbReference type="EMBL" id="KAL1798077.1"/>
    </source>
</evidence>
<evidence type="ECO:0000313" key="15">
    <source>
        <dbReference type="EMBL" id="KAL1796146.1"/>
    </source>
</evidence>
<evidence type="ECO:0000313" key="33">
    <source>
        <dbReference type="EMBL" id="KAL1801774.1"/>
    </source>
</evidence>
<dbReference type="EMBL" id="JBHGVX010000005">
    <property type="protein sequence ID" value="KAL1796142.1"/>
    <property type="molecule type" value="Genomic_DNA"/>
</dbReference>
<accession>A0ABR3UM41</accession>
<dbReference type="Proteomes" id="UP001578633">
    <property type="component" value="Chromosome 2"/>
</dbReference>
<dbReference type="EMBL" id="JBHGVX010000004">
    <property type="protein sequence ID" value="KAL1796154.1"/>
    <property type="molecule type" value="Genomic_DNA"/>
</dbReference>
<dbReference type="EMBL" id="JBHGVX010000008">
    <property type="protein sequence ID" value="KAL1792993.1"/>
    <property type="molecule type" value="Genomic_DNA"/>
</dbReference>
<dbReference type="EMBL" id="JBHGVX010000001">
    <property type="protein sequence ID" value="KAL1801772.1"/>
    <property type="molecule type" value="Genomic_DNA"/>
</dbReference>
<evidence type="ECO:0000313" key="7">
    <source>
        <dbReference type="EMBL" id="KAL1793798.1"/>
    </source>
</evidence>
<evidence type="ECO:0000313" key="21">
    <source>
        <dbReference type="EMBL" id="KAL1797083.1"/>
    </source>
</evidence>
<sequence length="489" mass="54153">MTPTEGIAEDRMAIDSDKDDSIPPSAQRATGDLVPYRKRPASSSPIRSEIRANSLNRLAIQEDSADESTARASEVNTMTVHAGKDTARAEGGHERGTSDEDSENQSATTPLSVKRSATVTNKNRLAELRRTRKLERSRVIKLEAIGLKEPPEKMPAQERMAYGSIAPDDEPTISWIFKQKVAEDADFYTASPTPYYTACSMLAKARAFGNATSQYSAAQFLHNWRKQGTPFLVKPVDRYVLTQTQMSQSVDSSATLHTDADNAFCFAWDMCTRYETMLAAVNIGTRWAFALLGKAYARKVDEIQVADRLASNDRTRNRYGKGQARTEAITYLVHLVCQSPSKSDHAAFRYRLKRATRWFDIVQALGWGSLLLIPHEEVSNHWLERVLRKNQRDVFLELVKRERPEICTASRALEAWLGPDGITGAPIAGKERLSIEANALATAVGLTEIPDSEAEDDTDSDASESIPASPAPLRQMSVLELFCPVSPIG</sequence>
<feature type="region of interest" description="Disordered" evidence="1">
    <location>
        <begin position="1"/>
        <end position="117"/>
    </location>
</feature>
<evidence type="ECO:0000313" key="32">
    <source>
        <dbReference type="EMBL" id="KAL1801772.1"/>
    </source>
</evidence>
<dbReference type="EMBL" id="JBHGVX010000005">
    <property type="protein sequence ID" value="KAL1796144.1"/>
    <property type="molecule type" value="Genomic_DNA"/>
</dbReference>
<dbReference type="EMBL" id="JBHGVX010000006">
    <property type="protein sequence ID" value="KAL1794554.1"/>
    <property type="molecule type" value="Genomic_DNA"/>
</dbReference>